<dbReference type="Gene3D" id="3.40.50.1820">
    <property type="entry name" value="alpha/beta hydrolase"/>
    <property type="match status" value="1"/>
</dbReference>
<accession>A0A0V8RZJ6</accession>
<organism evidence="5 6">
    <name type="scientific">Schaalia odontolytica</name>
    <dbReference type="NCBI Taxonomy" id="1660"/>
    <lineage>
        <taxon>Bacteria</taxon>
        <taxon>Bacillati</taxon>
        <taxon>Actinomycetota</taxon>
        <taxon>Actinomycetes</taxon>
        <taxon>Actinomycetales</taxon>
        <taxon>Actinomycetaceae</taxon>
        <taxon>Schaalia</taxon>
    </lineage>
</organism>
<feature type="compositionally biased region" description="Basic and acidic residues" evidence="3">
    <location>
        <begin position="174"/>
        <end position="183"/>
    </location>
</feature>
<dbReference type="PANTHER" id="PTHR43248">
    <property type="entry name" value="2-SUCCINYL-6-HYDROXY-2,4-CYCLOHEXADIENE-1-CARBOXYLATE SYNTHASE"/>
    <property type="match status" value="1"/>
</dbReference>
<dbReference type="OrthoDB" id="3252468at2"/>
<dbReference type="EMBL" id="LLVT01000001">
    <property type="protein sequence ID" value="KSW13475.1"/>
    <property type="molecule type" value="Genomic_DNA"/>
</dbReference>
<comment type="caution">
    <text evidence="5">The sequence shown here is derived from an EMBL/GenBank/DDBJ whole genome shotgun (WGS) entry which is preliminary data.</text>
</comment>
<dbReference type="Proteomes" id="UP000054686">
    <property type="component" value="Unassembled WGS sequence"/>
</dbReference>
<protein>
    <submittedName>
        <fullName evidence="5">TAP-like protein</fullName>
    </submittedName>
</protein>
<evidence type="ECO:0000313" key="6">
    <source>
        <dbReference type="Proteomes" id="UP000054686"/>
    </source>
</evidence>
<evidence type="ECO:0000259" key="4">
    <source>
        <dbReference type="Pfam" id="PF00561"/>
    </source>
</evidence>
<evidence type="ECO:0000256" key="3">
    <source>
        <dbReference type="SAM" id="MobiDB-lite"/>
    </source>
</evidence>
<dbReference type="Pfam" id="PF00561">
    <property type="entry name" value="Abhydrolase_1"/>
    <property type="match status" value="1"/>
</dbReference>
<dbReference type="AlphaFoldDB" id="A0A0V8RZJ6"/>
<dbReference type="SUPFAM" id="SSF53474">
    <property type="entry name" value="alpha/beta-Hydrolases"/>
    <property type="match status" value="1"/>
</dbReference>
<dbReference type="RefSeq" id="WP_060566236.1">
    <property type="nucleotide sequence ID" value="NZ_CP040006.1"/>
</dbReference>
<dbReference type="InterPro" id="IPR029058">
    <property type="entry name" value="AB_hydrolase_fold"/>
</dbReference>
<evidence type="ECO:0000256" key="2">
    <source>
        <dbReference type="ARBA" id="ARBA00022801"/>
    </source>
</evidence>
<dbReference type="PANTHER" id="PTHR43248:SF25">
    <property type="entry name" value="AB HYDROLASE-1 DOMAIN-CONTAINING PROTEIN-RELATED"/>
    <property type="match status" value="1"/>
</dbReference>
<dbReference type="InterPro" id="IPR000073">
    <property type="entry name" value="AB_hydrolase_1"/>
</dbReference>
<feature type="domain" description="AB hydrolase-1" evidence="4">
    <location>
        <begin position="120"/>
        <end position="508"/>
    </location>
</feature>
<evidence type="ECO:0000313" key="5">
    <source>
        <dbReference type="EMBL" id="KSW13475.1"/>
    </source>
</evidence>
<dbReference type="InterPro" id="IPR051601">
    <property type="entry name" value="Serine_prot/Carboxylest_S33"/>
</dbReference>
<name>A0A0V8RZJ6_9ACTO</name>
<gene>
    <name evidence="5" type="ORF">APY09_03790</name>
</gene>
<dbReference type="GO" id="GO:0016787">
    <property type="term" value="F:hydrolase activity"/>
    <property type="evidence" value="ECO:0007669"/>
    <property type="project" value="UniProtKB-KW"/>
</dbReference>
<proteinExistence type="inferred from homology"/>
<feature type="region of interest" description="Disordered" evidence="3">
    <location>
        <begin position="170"/>
        <end position="208"/>
    </location>
</feature>
<keyword evidence="2" id="KW-0378">Hydrolase</keyword>
<reference evidence="5 6" key="1">
    <citation type="submission" date="2015-10" db="EMBL/GenBank/DDBJ databases">
        <title>Draft Genome of Actinomyces odontolyticus subsp. actinosynbacter strain XH001.</title>
        <authorList>
            <person name="Mclean J.S."/>
            <person name="He X."/>
        </authorList>
    </citation>
    <scope>NUCLEOTIDE SEQUENCE [LARGE SCALE GENOMIC DNA]</scope>
    <source>
        <strain evidence="5 6">XH001</strain>
    </source>
</reference>
<comment type="similarity">
    <text evidence="1">Belongs to the peptidase S33 family.</text>
</comment>
<sequence>MKTRSIAACAVAILAVVAIVLTVVGYYGTQRRGPAPSTTASATSAPIPVSAGSVQAYYDQAIEWGVCADGTFDTFQGVNSSDASEYQCAFLKAPLDWENPDGDQITLALAIHRSGAKEAPALFINPGGPGGAVVSSLPYYATQGIGEAVVNAYDIVALDPRGVGDSTPVFCTTDAERDERNAGEDEDVDTGDESPQSAVASAHEDAQEVAAGCREHSGSLYEHIDTVSAARDFDMVRAVLGQEKLNLLGYSYGTFLGATYAGLFPERVGRFVLDGALDPTLSVNEVSALQMRGLDASLQHWISDCTTQATCPMGRNLQEGIETVRSFLDSLEDNPMRTNDPNRPLTENLAVTALTGAMYNTQWWPQLTQAFGMAWQKSDGSGLLAIADTLNSRNPDGTYQDNSFDAINAINNLDYSPEGTIEEWAAQVETLKNELPILGKYVGYPSAGLEAWPTKHAPRSRITAQGAAPIVVIGTTHDPATPYSMAQGLSGQLASGVLVTVEGWNHTAYRRGANQCVTRAVEDYFVKGTVPADGLMCQ</sequence>
<evidence type="ECO:0000256" key="1">
    <source>
        <dbReference type="ARBA" id="ARBA00010088"/>
    </source>
</evidence>